<protein>
    <submittedName>
        <fullName evidence="1">Uncharacterized protein</fullName>
    </submittedName>
</protein>
<organism evidence="1 2">
    <name type="scientific">Candidatus Lachnoclostridium pullistercoris</name>
    <dbReference type="NCBI Taxonomy" id="2838632"/>
    <lineage>
        <taxon>Bacteria</taxon>
        <taxon>Bacillati</taxon>
        <taxon>Bacillota</taxon>
        <taxon>Clostridia</taxon>
        <taxon>Lachnospirales</taxon>
        <taxon>Lachnospiraceae</taxon>
    </lineage>
</organism>
<comment type="caution">
    <text evidence="1">The sequence shown here is derived from an EMBL/GenBank/DDBJ whole genome shotgun (WGS) entry which is preliminary data.</text>
</comment>
<reference evidence="1" key="1">
    <citation type="journal article" date="2021" name="PeerJ">
        <title>Extensive microbial diversity within the chicken gut microbiome revealed by metagenomics and culture.</title>
        <authorList>
            <person name="Gilroy R."/>
            <person name="Ravi A."/>
            <person name="Getino M."/>
            <person name="Pursley I."/>
            <person name="Horton D.L."/>
            <person name="Alikhan N.F."/>
            <person name="Baker D."/>
            <person name="Gharbi K."/>
            <person name="Hall N."/>
            <person name="Watson M."/>
            <person name="Adriaenssens E.M."/>
            <person name="Foster-Nyarko E."/>
            <person name="Jarju S."/>
            <person name="Secka A."/>
            <person name="Antonio M."/>
            <person name="Oren A."/>
            <person name="Chaudhuri R.R."/>
            <person name="La Ragione R."/>
            <person name="Hildebrand F."/>
            <person name="Pallen M.J."/>
        </authorList>
    </citation>
    <scope>NUCLEOTIDE SEQUENCE</scope>
    <source>
        <strain evidence="1">CHK183-5548</strain>
    </source>
</reference>
<reference evidence="1" key="2">
    <citation type="submission" date="2021-04" db="EMBL/GenBank/DDBJ databases">
        <authorList>
            <person name="Gilroy R."/>
        </authorList>
    </citation>
    <scope>NUCLEOTIDE SEQUENCE</scope>
    <source>
        <strain evidence="1">CHK183-5548</strain>
    </source>
</reference>
<gene>
    <name evidence="1" type="ORF">IAA04_01690</name>
</gene>
<accession>A0A9D2PB38</accession>
<sequence>MKKWKDRRKKPWRRRLRRKRVRNVRRGRERTDAGRTVRRLFLALLLGELLWMGREEGNFLVSRWEVSGEKPFPGPEEPGEEGGRSSWLGFGADLREGKLYIFRREEQVVK</sequence>
<name>A0A9D2PB38_9FIRM</name>
<evidence type="ECO:0000313" key="2">
    <source>
        <dbReference type="Proteomes" id="UP000823883"/>
    </source>
</evidence>
<dbReference type="AlphaFoldDB" id="A0A9D2PB38"/>
<dbReference type="Proteomes" id="UP000823883">
    <property type="component" value="Unassembled WGS sequence"/>
</dbReference>
<proteinExistence type="predicted"/>
<evidence type="ECO:0000313" key="1">
    <source>
        <dbReference type="EMBL" id="HJC46747.1"/>
    </source>
</evidence>
<dbReference type="EMBL" id="DWWL01000007">
    <property type="protein sequence ID" value="HJC46747.1"/>
    <property type="molecule type" value="Genomic_DNA"/>
</dbReference>